<dbReference type="InterPro" id="IPR045677">
    <property type="entry name" value="DUF6197"/>
</dbReference>
<dbReference type="PATRIC" id="fig|299146.4.peg.1383"/>
<keyword evidence="2" id="KW-1185">Reference proteome</keyword>
<dbReference type="EMBL" id="LT594324">
    <property type="protein sequence ID" value="SBT41834.1"/>
    <property type="molecule type" value="Genomic_DNA"/>
</dbReference>
<accession>A0A1A8ZDA3</accession>
<sequence length="148" mass="16283">MKATHQPPTLAPVTPADLLRMAALYLRRHGWHQGTYYNNLLPADFPTPPACAVGAIGMACAGHRVEHFYGLDLDTQVTFRQAVGVLTTYLDDCEPICVVDEDGHLLDEHTSPYSWNDDPARTAEQVITALEKAADEWDRLHTEGGANA</sequence>
<reference evidence="1 2" key="1">
    <citation type="submission" date="2016-06" db="EMBL/GenBank/DDBJ databases">
        <authorList>
            <person name="Kjaerup R.B."/>
            <person name="Dalgaard T.S."/>
            <person name="Juul-Madsen H.R."/>
        </authorList>
    </citation>
    <scope>NUCLEOTIDE SEQUENCE [LARGE SCALE GENOMIC DNA]</scope>
    <source>
        <strain evidence="1 2">DSM 45248</strain>
    </source>
</reference>
<dbReference type="OrthoDB" id="3297831at2"/>
<name>A0A1A8ZDA3_9ACTN</name>
<dbReference type="AlphaFoldDB" id="A0A1A8ZDA3"/>
<organism evidence="1 2">
    <name type="scientific">Micromonospora narathiwatensis</name>
    <dbReference type="NCBI Taxonomy" id="299146"/>
    <lineage>
        <taxon>Bacteria</taxon>
        <taxon>Bacillati</taxon>
        <taxon>Actinomycetota</taxon>
        <taxon>Actinomycetes</taxon>
        <taxon>Micromonosporales</taxon>
        <taxon>Micromonosporaceae</taxon>
        <taxon>Micromonospora</taxon>
    </lineage>
</organism>
<protein>
    <submittedName>
        <fullName evidence="1">Uncharacterized protein</fullName>
    </submittedName>
</protein>
<gene>
    <name evidence="1" type="ORF">GA0070621_1338</name>
</gene>
<proteinExistence type="predicted"/>
<dbReference type="Pfam" id="PF19698">
    <property type="entry name" value="DUF6197"/>
    <property type="match status" value="1"/>
</dbReference>
<dbReference type="Proteomes" id="UP000198765">
    <property type="component" value="Chromosome I"/>
</dbReference>
<evidence type="ECO:0000313" key="2">
    <source>
        <dbReference type="Proteomes" id="UP000198765"/>
    </source>
</evidence>
<dbReference type="RefSeq" id="WP_091192378.1">
    <property type="nucleotide sequence ID" value="NZ_LT594324.1"/>
</dbReference>
<evidence type="ECO:0000313" key="1">
    <source>
        <dbReference type="EMBL" id="SBT41834.1"/>
    </source>
</evidence>